<dbReference type="Proteomes" id="UP000332515">
    <property type="component" value="Unassembled WGS sequence"/>
</dbReference>
<evidence type="ECO:0000256" key="4">
    <source>
        <dbReference type="ARBA" id="ARBA00022475"/>
    </source>
</evidence>
<keyword evidence="16" id="KW-1185">Reference proteome</keyword>
<dbReference type="SUPFAM" id="SSF81342">
    <property type="entry name" value="Transmembrane di-heme cytochromes"/>
    <property type="match status" value="1"/>
</dbReference>
<evidence type="ECO:0000259" key="14">
    <source>
        <dbReference type="Pfam" id="PF01292"/>
    </source>
</evidence>
<dbReference type="InterPro" id="IPR052168">
    <property type="entry name" value="Cytochrome_b561_oxidase"/>
</dbReference>
<evidence type="ECO:0000256" key="9">
    <source>
        <dbReference type="ARBA" id="ARBA00022989"/>
    </source>
</evidence>
<evidence type="ECO:0000313" key="16">
    <source>
        <dbReference type="Proteomes" id="UP000332515"/>
    </source>
</evidence>
<evidence type="ECO:0000256" key="12">
    <source>
        <dbReference type="ARBA" id="ARBA00037975"/>
    </source>
</evidence>
<feature type="transmembrane region" description="Helical" evidence="13">
    <location>
        <begin position="12"/>
        <end position="31"/>
    </location>
</feature>
<keyword evidence="5" id="KW-0349">Heme</keyword>
<comment type="subcellular location">
    <subcellularLocation>
        <location evidence="2">Cell membrane</location>
        <topology evidence="2">Multi-pass membrane protein</topology>
    </subcellularLocation>
</comment>
<comment type="caution">
    <text evidence="15">The sequence shown here is derived from an EMBL/GenBank/DDBJ whole genome shotgun (WGS) entry which is preliminary data.</text>
</comment>
<feature type="transmembrane region" description="Helical" evidence="13">
    <location>
        <begin position="43"/>
        <end position="63"/>
    </location>
</feature>
<evidence type="ECO:0000256" key="5">
    <source>
        <dbReference type="ARBA" id="ARBA00022617"/>
    </source>
</evidence>
<keyword evidence="3" id="KW-0813">Transport</keyword>
<dbReference type="RefSeq" id="WP_153484827.1">
    <property type="nucleotide sequence ID" value="NZ_VWNA01000001.1"/>
</dbReference>
<keyword evidence="8" id="KW-0249">Electron transport</keyword>
<comment type="similarity">
    <text evidence="12">Belongs to the cytochrome b561 family.</text>
</comment>
<organism evidence="15 16">
    <name type="scientific">Segnochrobactrum spirostomi</name>
    <dbReference type="NCBI Taxonomy" id="2608987"/>
    <lineage>
        <taxon>Bacteria</taxon>
        <taxon>Pseudomonadati</taxon>
        <taxon>Pseudomonadota</taxon>
        <taxon>Alphaproteobacteria</taxon>
        <taxon>Hyphomicrobiales</taxon>
        <taxon>Segnochrobactraceae</taxon>
        <taxon>Segnochrobactrum</taxon>
    </lineage>
</organism>
<dbReference type="GO" id="GO:0022904">
    <property type="term" value="P:respiratory electron transport chain"/>
    <property type="evidence" value="ECO:0007669"/>
    <property type="project" value="InterPro"/>
</dbReference>
<evidence type="ECO:0000256" key="8">
    <source>
        <dbReference type="ARBA" id="ARBA00022982"/>
    </source>
</evidence>
<keyword evidence="9 13" id="KW-1133">Transmembrane helix</keyword>
<evidence type="ECO:0000256" key="6">
    <source>
        <dbReference type="ARBA" id="ARBA00022692"/>
    </source>
</evidence>
<reference evidence="15 16" key="1">
    <citation type="submission" date="2019-09" db="EMBL/GenBank/DDBJ databases">
        <title>Segnochrobactrum spirostomi gen. nov., sp. nov., isolated from the ciliate Spirostomum cf. yagiui and description of a novel family, Segnochrobactraceae fam. nov. within the order Rhizobiales of the class Alphaproteobacteria.</title>
        <authorList>
            <person name="Akter S."/>
            <person name="Shazib S.U.A."/>
            <person name="Shin M.K."/>
        </authorList>
    </citation>
    <scope>NUCLEOTIDE SEQUENCE [LARGE SCALE GENOMIC DNA]</scope>
    <source>
        <strain evidence="15 16">Sp-1</strain>
    </source>
</reference>
<keyword evidence="11 13" id="KW-0472">Membrane</keyword>
<evidence type="ECO:0000256" key="10">
    <source>
        <dbReference type="ARBA" id="ARBA00023004"/>
    </source>
</evidence>
<evidence type="ECO:0000256" key="7">
    <source>
        <dbReference type="ARBA" id="ARBA00022723"/>
    </source>
</evidence>
<keyword evidence="6 13" id="KW-0812">Transmembrane</keyword>
<dbReference type="AlphaFoldDB" id="A0A6A7Y8M6"/>
<dbReference type="InterPro" id="IPR016174">
    <property type="entry name" value="Di-haem_cyt_TM"/>
</dbReference>
<evidence type="ECO:0000256" key="2">
    <source>
        <dbReference type="ARBA" id="ARBA00004651"/>
    </source>
</evidence>
<dbReference type="PANTHER" id="PTHR30529:SF1">
    <property type="entry name" value="CYTOCHROME B561 HOMOLOG 2"/>
    <property type="match status" value="1"/>
</dbReference>
<dbReference type="PANTHER" id="PTHR30529">
    <property type="entry name" value="CYTOCHROME B561"/>
    <property type="match status" value="1"/>
</dbReference>
<protein>
    <submittedName>
        <fullName evidence="15">Cytochrome b</fullName>
    </submittedName>
</protein>
<evidence type="ECO:0000256" key="1">
    <source>
        <dbReference type="ARBA" id="ARBA00001970"/>
    </source>
</evidence>
<proteinExistence type="inferred from homology"/>
<evidence type="ECO:0000256" key="11">
    <source>
        <dbReference type="ARBA" id="ARBA00023136"/>
    </source>
</evidence>
<dbReference type="GO" id="GO:0009055">
    <property type="term" value="F:electron transfer activity"/>
    <property type="evidence" value="ECO:0007669"/>
    <property type="project" value="InterPro"/>
</dbReference>
<dbReference type="GO" id="GO:0005886">
    <property type="term" value="C:plasma membrane"/>
    <property type="evidence" value="ECO:0007669"/>
    <property type="project" value="UniProtKB-SubCell"/>
</dbReference>
<gene>
    <name evidence="15" type="ORF">F0357_17080</name>
</gene>
<comment type="cofactor">
    <cofactor evidence="1">
        <name>heme b</name>
        <dbReference type="ChEBI" id="CHEBI:60344"/>
    </cofactor>
</comment>
<dbReference type="InterPro" id="IPR011577">
    <property type="entry name" value="Cyt_b561_bac/Ni-Hgenase"/>
</dbReference>
<keyword evidence="7" id="KW-0479">Metal-binding</keyword>
<evidence type="ECO:0000256" key="3">
    <source>
        <dbReference type="ARBA" id="ARBA00022448"/>
    </source>
</evidence>
<dbReference type="Gene3D" id="1.20.950.20">
    <property type="entry name" value="Transmembrane di-heme cytochromes, Chain C"/>
    <property type="match status" value="1"/>
</dbReference>
<keyword evidence="4" id="KW-1003">Cell membrane</keyword>
<accession>A0A6A7Y8M6</accession>
<name>A0A6A7Y8M6_9HYPH</name>
<dbReference type="Pfam" id="PF01292">
    <property type="entry name" value="Ni_hydr_CYTB"/>
    <property type="match status" value="1"/>
</dbReference>
<feature type="transmembrane region" description="Helical" evidence="13">
    <location>
        <begin position="84"/>
        <end position="106"/>
    </location>
</feature>
<feature type="transmembrane region" description="Helical" evidence="13">
    <location>
        <begin position="143"/>
        <end position="164"/>
    </location>
</feature>
<sequence>MAGHAYSITQRIFHWGMFLLFAVQFGVVWSIPDGGGDAYASYWQLHYSLGVVILIAGVARLIIRVAKGVPALPADMPRWQVAAARLNEAALYVIMIGMPILGWIAADTRGRSVTLFGLPLPAFVGPQERGTFLRSITGDAHELLGTVLLILVGLHVLGALYHGFIRRDGVLQSMTSGR</sequence>
<evidence type="ECO:0000256" key="13">
    <source>
        <dbReference type="SAM" id="Phobius"/>
    </source>
</evidence>
<keyword evidence="10" id="KW-0408">Iron</keyword>
<dbReference type="EMBL" id="VWNA01000001">
    <property type="protein sequence ID" value="MQT14328.1"/>
    <property type="molecule type" value="Genomic_DNA"/>
</dbReference>
<evidence type="ECO:0000313" key="15">
    <source>
        <dbReference type="EMBL" id="MQT14328.1"/>
    </source>
</evidence>
<dbReference type="GO" id="GO:0020037">
    <property type="term" value="F:heme binding"/>
    <property type="evidence" value="ECO:0007669"/>
    <property type="project" value="TreeGrafter"/>
</dbReference>
<dbReference type="GO" id="GO:0046872">
    <property type="term" value="F:metal ion binding"/>
    <property type="evidence" value="ECO:0007669"/>
    <property type="project" value="UniProtKB-KW"/>
</dbReference>
<feature type="domain" description="Cytochrome b561 bacterial/Ni-hydrogenase" evidence="14">
    <location>
        <begin position="6"/>
        <end position="177"/>
    </location>
</feature>